<sequence>MLPTLTALQAALDRGETTSVDLTRAALARIADPDGEGARTFTAVWAEQALAAARASDTLRAAGQARSPLEGLPVSIKDLFDVAGHVTRAGSRIREHAAPAARHAEPVRRLARAGAVLVGHTNMTEFAFSGLGLNPHYGTPSSPWDRARRRIPGGSSSGAGVSVADGMAVAALGTDTGGSIRIPSAFCGLTGFKPTAARVPAAGAFPLATSLDSVGPLAASVTCCAILDGILAGDEARRLPAAPPPARLRLAVTDTLVLDGADDTVRGTFGAAVARLRAAGIAIDTLEIPEFQELAHINRKGGLVCAEAYAVHRDLLDGQIERYDPRVSSRILRGRDIDAADYIELHARRARWIAAVEARLQGYDALLLPTVPVIAPTIESLQASDEAYFAANGLILRNPTLINFLDGCALSLPCHAPGEAPVGLMVAGPAHADARILDAGLAIERILGAR</sequence>
<keyword evidence="2" id="KW-0808">Transferase</keyword>
<dbReference type="AlphaFoldDB" id="A0A7W9TQ76"/>
<dbReference type="RefSeq" id="WP_151024206.1">
    <property type="nucleotide sequence ID" value="NZ_JACHIB010000009.1"/>
</dbReference>
<feature type="domain" description="Amidase" evidence="1">
    <location>
        <begin position="21"/>
        <end position="437"/>
    </location>
</feature>
<dbReference type="SUPFAM" id="SSF75304">
    <property type="entry name" value="Amidase signature (AS) enzymes"/>
    <property type="match status" value="1"/>
</dbReference>
<dbReference type="InterPro" id="IPR000120">
    <property type="entry name" value="Amidase"/>
</dbReference>
<dbReference type="PANTHER" id="PTHR11895:SF176">
    <property type="entry name" value="AMIDASE AMID-RELATED"/>
    <property type="match status" value="1"/>
</dbReference>
<proteinExistence type="predicted"/>
<comment type="caution">
    <text evidence="2">The sequence shown here is derived from an EMBL/GenBank/DDBJ whole genome shotgun (WGS) entry which is preliminary data.</text>
</comment>
<dbReference type="NCBIfam" id="NF005460">
    <property type="entry name" value="PRK07056.1"/>
    <property type="match status" value="1"/>
</dbReference>
<dbReference type="Gene3D" id="3.90.1300.10">
    <property type="entry name" value="Amidase signature (AS) domain"/>
    <property type="match status" value="1"/>
</dbReference>
<dbReference type="GO" id="GO:0016740">
    <property type="term" value="F:transferase activity"/>
    <property type="evidence" value="ECO:0007669"/>
    <property type="project" value="UniProtKB-KW"/>
</dbReference>
<name>A0A7W9TQ76_CASDE</name>
<dbReference type="PANTHER" id="PTHR11895">
    <property type="entry name" value="TRANSAMIDASE"/>
    <property type="match status" value="1"/>
</dbReference>
<dbReference type="GO" id="GO:0050567">
    <property type="term" value="F:glutaminyl-tRNA synthase (glutamine-hydrolyzing) activity"/>
    <property type="evidence" value="ECO:0007669"/>
    <property type="project" value="UniProtKB-EC"/>
</dbReference>
<evidence type="ECO:0000259" key="1">
    <source>
        <dbReference type="Pfam" id="PF01425"/>
    </source>
</evidence>
<gene>
    <name evidence="2" type="ORF">HNR28_001829</name>
</gene>
<dbReference type="InterPro" id="IPR036928">
    <property type="entry name" value="AS_sf"/>
</dbReference>
<dbReference type="GO" id="GO:0050566">
    <property type="term" value="F:asparaginyl-tRNA synthase (glutamine-hydrolyzing) activity"/>
    <property type="evidence" value="ECO:0007669"/>
    <property type="project" value="UniProtKB-EC"/>
</dbReference>
<protein>
    <submittedName>
        <fullName evidence="2">Aspartyl-tRNA(Asn)/glutamyl-tRNA(Gln) amidotransferase subunit A</fullName>
        <ecNumber evidence="2">6.3.5.6</ecNumber>
        <ecNumber evidence="2">6.3.5.7</ecNumber>
    </submittedName>
</protein>
<dbReference type="EMBL" id="JACHIB010000009">
    <property type="protein sequence ID" value="MBB6083787.1"/>
    <property type="molecule type" value="Genomic_DNA"/>
</dbReference>
<evidence type="ECO:0000313" key="2">
    <source>
        <dbReference type="EMBL" id="MBB6083787.1"/>
    </source>
</evidence>
<keyword evidence="2" id="KW-0436">Ligase</keyword>
<reference evidence="2 3" key="1">
    <citation type="submission" date="2020-08" db="EMBL/GenBank/DDBJ databases">
        <title>Genomic Encyclopedia of Type Strains, Phase IV (KMG-IV): sequencing the most valuable type-strain genomes for metagenomic binning, comparative biology and taxonomic classification.</title>
        <authorList>
            <person name="Goeker M."/>
        </authorList>
    </citation>
    <scope>NUCLEOTIDE SEQUENCE [LARGE SCALE GENOMIC DNA]</scope>
    <source>
        <strain evidence="2 3">DSM 12141</strain>
    </source>
</reference>
<dbReference type="EC" id="6.3.5.7" evidence="2"/>
<dbReference type="PROSITE" id="PS00571">
    <property type="entry name" value="AMIDASES"/>
    <property type="match status" value="1"/>
</dbReference>
<dbReference type="Proteomes" id="UP000541136">
    <property type="component" value="Unassembled WGS sequence"/>
</dbReference>
<dbReference type="InterPro" id="IPR020556">
    <property type="entry name" value="Amidase_CS"/>
</dbReference>
<dbReference type="InterPro" id="IPR023631">
    <property type="entry name" value="Amidase_dom"/>
</dbReference>
<dbReference type="EC" id="6.3.5.6" evidence="2"/>
<accession>A0A7W9TQ76</accession>
<evidence type="ECO:0000313" key="3">
    <source>
        <dbReference type="Proteomes" id="UP000541136"/>
    </source>
</evidence>
<dbReference type="Pfam" id="PF01425">
    <property type="entry name" value="Amidase"/>
    <property type="match status" value="1"/>
</dbReference>
<organism evidence="2 3">
    <name type="scientific">Castellaniella defragrans</name>
    <name type="common">Alcaligenes defragrans</name>
    <dbReference type="NCBI Taxonomy" id="75697"/>
    <lineage>
        <taxon>Bacteria</taxon>
        <taxon>Pseudomonadati</taxon>
        <taxon>Pseudomonadota</taxon>
        <taxon>Betaproteobacteria</taxon>
        <taxon>Burkholderiales</taxon>
        <taxon>Alcaligenaceae</taxon>
        <taxon>Castellaniella</taxon>
    </lineage>
</organism>